<accession>V9XTL1</accession>
<dbReference type="GeneID" id="18126199"/>
<evidence type="ECO:0000313" key="2">
    <source>
        <dbReference type="EMBL" id="AHD25585.1"/>
    </source>
</evidence>
<proteinExistence type="predicted"/>
<reference evidence="2 3" key="1">
    <citation type="journal article" date="2014" name="Genome Announc.">
        <title>Genome Sequence of an Alphabaculovirus Isolated from Choristoneura murinana.</title>
        <authorList>
            <person name="Rohrmann G.F."/>
            <person name="Erlandson M.A."/>
            <person name="Theilmann D.A."/>
        </authorList>
    </citation>
    <scope>NUCLEOTIDE SEQUENCE [LARGE SCALE GENOMIC DNA]</scope>
    <source>
        <strain evidence="2 3">Darmstadt</strain>
    </source>
</reference>
<dbReference type="Gene3D" id="3.30.70.330">
    <property type="match status" value="1"/>
</dbReference>
<dbReference type="InterPro" id="IPR012677">
    <property type="entry name" value="Nucleotide-bd_a/b_plait_sf"/>
</dbReference>
<dbReference type="EMBL" id="KF894742">
    <property type="protein sequence ID" value="AHD25585.1"/>
    <property type="molecule type" value="Genomic_DNA"/>
</dbReference>
<dbReference type="InterPro" id="IPR035979">
    <property type="entry name" value="RBD_domain_sf"/>
</dbReference>
<organism evidence="2 3">
    <name type="scientific">Choristoneura murinana nucleopolyhedrovirus</name>
    <dbReference type="NCBI Taxonomy" id="1987479"/>
    <lineage>
        <taxon>Viruses</taxon>
        <taxon>Viruses incertae sedis</taxon>
        <taxon>Naldaviricetes</taxon>
        <taxon>Lefavirales</taxon>
        <taxon>Baculoviridae</taxon>
        <taxon>Alphabaculovirus</taxon>
        <taxon>Alphabaculovirus chomurinanae</taxon>
    </lineage>
</organism>
<dbReference type="GO" id="GO:0003676">
    <property type="term" value="F:nucleic acid binding"/>
    <property type="evidence" value="ECO:0007669"/>
    <property type="project" value="InterPro"/>
</dbReference>
<dbReference type="RefSeq" id="YP_008992191.1">
    <property type="nucleotide sequence ID" value="NC_023177.1"/>
</dbReference>
<protein>
    <submittedName>
        <fullName evidence="2">DNAJ domain protein</fullName>
    </submittedName>
</protein>
<name>V9XTL1_9ABAC</name>
<evidence type="ECO:0000313" key="3">
    <source>
        <dbReference type="Proteomes" id="UP000203482"/>
    </source>
</evidence>
<dbReference type="OrthoDB" id="6023at10239"/>
<keyword evidence="3" id="KW-1185">Reference proteome</keyword>
<feature type="compositionally biased region" description="Basic and acidic residues" evidence="1">
    <location>
        <begin position="12"/>
        <end position="22"/>
    </location>
</feature>
<sequence>MSIATSTRSRKRGAEPDTVVSDRAKQNKICSSRNNDFLGFCSLQEIDYYFALKLDFEQHRHEAAQNDADFALLVAKKTNVVARQVRKYSKLTAAHHNNAVHDVLILIQHARTVLMDKNKQRRYDNIIFHKNAKVLKIFDTLVNQLDQVNDDLSTALTVFENSVQFFNAGIENVITSTLSEALENWLAAQPVVMKKPTSTNRVLITWISLLTEQNFDKQQKKELIIKEFSIYGEIVNVYVCDIDNNTAIVEYKTPEAQRQAIDQNQSQEVRFTVTEYMLTKFYNSRLRAKLRDEMNIISGRLSYMQQHLMLLQSRYAT</sequence>
<dbReference type="SUPFAM" id="SSF54928">
    <property type="entry name" value="RNA-binding domain, RBD"/>
    <property type="match status" value="1"/>
</dbReference>
<evidence type="ECO:0000256" key="1">
    <source>
        <dbReference type="SAM" id="MobiDB-lite"/>
    </source>
</evidence>
<dbReference type="CDD" id="cd00590">
    <property type="entry name" value="RRM_SF"/>
    <property type="match status" value="1"/>
</dbReference>
<dbReference type="Proteomes" id="UP000203482">
    <property type="component" value="Segment"/>
</dbReference>
<gene>
    <name evidence="2" type="ORF">chmu099</name>
</gene>
<dbReference type="KEGG" id="vg:18126199"/>
<feature type="region of interest" description="Disordered" evidence="1">
    <location>
        <begin position="1"/>
        <end position="22"/>
    </location>
</feature>